<organism evidence="7 8">
    <name type="scientific">Mobiluncus mulieris</name>
    <dbReference type="NCBI Taxonomy" id="2052"/>
    <lineage>
        <taxon>Bacteria</taxon>
        <taxon>Bacillati</taxon>
        <taxon>Actinomycetota</taxon>
        <taxon>Actinomycetes</taxon>
        <taxon>Actinomycetales</taxon>
        <taxon>Actinomycetaceae</taxon>
        <taxon>Mobiluncus</taxon>
    </lineage>
</organism>
<dbReference type="InterPro" id="IPR004923">
    <property type="entry name" value="FTR1/Fip1/EfeU"/>
</dbReference>
<evidence type="ECO:0000256" key="5">
    <source>
        <dbReference type="ARBA" id="ARBA00023136"/>
    </source>
</evidence>
<evidence type="ECO:0000313" key="8">
    <source>
        <dbReference type="Proteomes" id="UP000582487"/>
    </source>
</evidence>
<keyword evidence="4 6" id="KW-1133">Transmembrane helix</keyword>
<accession>A0A848RRT4</accession>
<dbReference type="GO" id="GO:0033573">
    <property type="term" value="C:high-affinity iron permease complex"/>
    <property type="evidence" value="ECO:0007669"/>
    <property type="project" value="InterPro"/>
</dbReference>
<evidence type="ECO:0000256" key="6">
    <source>
        <dbReference type="SAM" id="Phobius"/>
    </source>
</evidence>
<name>A0A848RRT4_9ACTO</name>
<gene>
    <name evidence="7" type="ORF">HHJ74_04305</name>
</gene>
<sequence>MMLRYTVAGTASARGCRRIAALLSALIIITFYLLAAPLAIAGNKQADWEKASKDTCAEIKKIPEQVAAGDEKAVVATTRVAYDQIYRMSGLKDQIVHRVGAEQAEEFGKSLIGLRKEIRAKTLTADSAKTRINEICANLDARVKALSKSKALNDQWTRVGNGIKETAEAAVAKYKAGDKDKAFHLATDAYLGHYESMGLEKATIALVSLARVTDVEAAFRQLRVDIKEDKGVETVQASADKLISMVMEDAEKLDKMTSKDSAGSGWGGFVSSFIVLLREGAEALLVIAAVITYLMKAKRRDQLPGVIVGIVLALLVSAGLAVLFSILTASTATGLSQELIEGITGIAAVLMLIYVSNWILSKSHGEAWSQFIKSSVEAKSGKGAFSLWTVAFLAVLREGSETILFFQPIFAATKTGGDKALVWFGVLAAAVALAILFALVWIFGVRLPLKPFFQWTSFLLAFMAITITGGAIKELQDAFPNLDNILNTPLNGVPTISFLGLHPSVQTIVGQVIVAVILVALAVIQHKLAAKPQNLPDSQESVEKTGENVH</sequence>
<dbReference type="GO" id="GO:0015093">
    <property type="term" value="F:ferrous iron transmembrane transporter activity"/>
    <property type="evidence" value="ECO:0007669"/>
    <property type="project" value="TreeGrafter"/>
</dbReference>
<keyword evidence="5 6" id="KW-0472">Membrane</keyword>
<dbReference type="PANTHER" id="PTHR31632:SF2">
    <property type="entry name" value="PLASMA MEMBRANE IRON PERMEASE"/>
    <property type="match status" value="1"/>
</dbReference>
<feature type="transmembrane region" description="Helical" evidence="6">
    <location>
        <begin position="452"/>
        <end position="472"/>
    </location>
</feature>
<dbReference type="PANTHER" id="PTHR31632">
    <property type="entry name" value="IRON TRANSPORTER FTH1"/>
    <property type="match status" value="1"/>
</dbReference>
<dbReference type="Pfam" id="PF03239">
    <property type="entry name" value="FTR1"/>
    <property type="match status" value="1"/>
</dbReference>
<dbReference type="OrthoDB" id="8215804at2"/>
<evidence type="ECO:0000256" key="2">
    <source>
        <dbReference type="ARBA" id="ARBA00008333"/>
    </source>
</evidence>
<feature type="transmembrane region" description="Helical" evidence="6">
    <location>
        <begin position="339"/>
        <end position="360"/>
    </location>
</feature>
<dbReference type="AlphaFoldDB" id="A0A848RRT4"/>
<dbReference type="Proteomes" id="UP000582487">
    <property type="component" value="Unassembled WGS sequence"/>
</dbReference>
<evidence type="ECO:0000313" key="7">
    <source>
        <dbReference type="EMBL" id="NMW92924.1"/>
    </source>
</evidence>
<feature type="transmembrane region" description="Helical" evidence="6">
    <location>
        <begin position="381"/>
        <end position="400"/>
    </location>
</feature>
<feature type="transmembrane region" description="Helical" evidence="6">
    <location>
        <begin position="420"/>
        <end position="445"/>
    </location>
</feature>
<proteinExistence type="inferred from homology"/>
<reference evidence="7 8" key="1">
    <citation type="submission" date="2020-04" db="EMBL/GenBank/DDBJ databases">
        <title>Antimicrobial susceptibility and clonality of vaginal-derived multi-drug resistant Mobiluncus isolates in China.</title>
        <authorList>
            <person name="Zhang X."/>
        </authorList>
    </citation>
    <scope>NUCLEOTIDE SEQUENCE [LARGE SCALE GENOMIC DNA]</scope>
    <source>
        <strain evidence="7 8">7</strain>
    </source>
</reference>
<evidence type="ECO:0000256" key="1">
    <source>
        <dbReference type="ARBA" id="ARBA00004141"/>
    </source>
</evidence>
<keyword evidence="3 6" id="KW-0812">Transmembrane</keyword>
<feature type="transmembrane region" description="Helical" evidence="6">
    <location>
        <begin position="266"/>
        <end position="294"/>
    </location>
</feature>
<protein>
    <submittedName>
        <fullName evidence="7">FTR1 family iron permease</fullName>
    </submittedName>
</protein>
<comment type="similarity">
    <text evidence="2">Belongs to the oxidase-dependent Fe transporter (OFeT) (TC 9.A.10.1) family.</text>
</comment>
<feature type="transmembrane region" description="Helical" evidence="6">
    <location>
        <begin position="504"/>
        <end position="524"/>
    </location>
</feature>
<evidence type="ECO:0000256" key="4">
    <source>
        <dbReference type="ARBA" id="ARBA00022989"/>
    </source>
</evidence>
<evidence type="ECO:0000256" key="3">
    <source>
        <dbReference type="ARBA" id="ARBA00022692"/>
    </source>
</evidence>
<comment type="subcellular location">
    <subcellularLocation>
        <location evidence="1">Membrane</location>
        <topology evidence="1">Multi-pass membrane protein</topology>
    </subcellularLocation>
</comment>
<feature type="transmembrane region" description="Helical" evidence="6">
    <location>
        <begin position="306"/>
        <end position="327"/>
    </location>
</feature>
<dbReference type="EMBL" id="JABCUV010000003">
    <property type="protein sequence ID" value="NMW92924.1"/>
    <property type="molecule type" value="Genomic_DNA"/>
</dbReference>
<comment type="caution">
    <text evidence="7">The sequence shown here is derived from an EMBL/GenBank/DDBJ whole genome shotgun (WGS) entry which is preliminary data.</text>
</comment>